<dbReference type="EMBL" id="CP007793">
    <property type="protein sequence ID" value="AIB12149.1"/>
    <property type="molecule type" value="Genomic_DNA"/>
</dbReference>
<sequence>MSEDPRDARLQARLNAFEAAIADIEAEARAAAHALCAHELQMRLENIARRVEALRAAQPRGAGDGTA</sequence>
<proteinExistence type="predicted"/>
<name>A0A060DMT4_9PROT</name>
<dbReference type="AlphaFoldDB" id="A0A060DMT4"/>
<evidence type="ECO:0000256" key="1">
    <source>
        <dbReference type="SAM" id="Coils"/>
    </source>
</evidence>
<accession>A0A060DMT4</accession>
<dbReference type="RefSeq" id="WP_038528622.1">
    <property type="nucleotide sequence ID" value="NZ_CP007793.1"/>
</dbReference>
<keyword evidence="1" id="KW-0175">Coiled coil</keyword>
<evidence type="ECO:0000313" key="2">
    <source>
        <dbReference type="EMBL" id="AIB12149.1"/>
    </source>
</evidence>
<dbReference type="KEGG" id="abq:ABAZ39_09070"/>
<evidence type="ECO:0000313" key="3">
    <source>
        <dbReference type="Proteomes" id="UP000027186"/>
    </source>
</evidence>
<protein>
    <submittedName>
        <fullName evidence="2">Uncharacterized protein</fullName>
    </submittedName>
</protein>
<reference evidence="2 3" key="1">
    <citation type="journal article" date="2014" name="Genome Announc.">
        <title>Complete Genome Sequence of the Model Rhizosphere Strain Azospirillum brasilense Az39, Successfully Applied in Agriculture.</title>
        <authorList>
            <person name="Rivera D."/>
            <person name="Revale S."/>
            <person name="Molina R."/>
            <person name="Gualpa J."/>
            <person name="Puente M."/>
            <person name="Maroniche G."/>
            <person name="Paris G."/>
            <person name="Baker D."/>
            <person name="Clavijo B."/>
            <person name="McLay K."/>
            <person name="Spaepen S."/>
            <person name="Perticari A."/>
            <person name="Vazquez M."/>
            <person name="Wisniewski-Dye F."/>
            <person name="Watkins C."/>
            <person name="Martinez-Abarca F."/>
            <person name="Vanderleyden J."/>
            <person name="Cassan F."/>
        </authorList>
    </citation>
    <scope>NUCLEOTIDE SEQUENCE [LARGE SCALE GENOMIC DNA]</scope>
    <source>
        <strain evidence="2 3">Az39</strain>
    </source>
</reference>
<dbReference type="Proteomes" id="UP000027186">
    <property type="component" value="Chromosome"/>
</dbReference>
<organism evidence="2 3">
    <name type="scientific">Azospirillum argentinense</name>
    <dbReference type="NCBI Taxonomy" id="2970906"/>
    <lineage>
        <taxon>Bacteria</taxon>
        <taxon>Pseudomonadati</taxon>
        <taxon>Pseudomonadota</taxon>
        <taxon>Alphaproteobacteria</taxon>
        <taxon>Rhodospirillales</taxon>
        <taxon>Azospirillaceae</taxon>
        <taxon>Azospirillum</taxon>
    </lineage>
</organism>
<gene>
    <name evidence="2" type="ORF">ABAZ39_09070</name>
</gene>
<feature type="coiled-coil region" evidence="1">
    <location>
        <begin position="7"/>
        <end position="57"/>
    </location>
</feature>